<dbReference type="EC" id="4.2.1.47" evidence="3"/>
<dbReference type="SUPFAM" id="SSF51735">
    <property type="entry name" value="NAD(P)-binding Rossmann-fold domains"/>
    <property type="match status" value="1"/>
</dbReference>
<dbReference type="PANTHER" id="PTHR43715:SF1">
    <property type="entry name" value="GDP-MANNOSE 4,6 DEHYDRATASE"/>
    <property type="match status" value="1"/>
</dbReference>
<evidence type="ECO:0000256" key="4">
    <source>
        <dbReference type="ARBA" id="ARBA00023239"/>
    </source>
</evidence>
<dbReference type="GO" id="GO:0042351">
    <property type="term" value="P:'de novo' GDP-L-fucose biosynthetic process"/>
    <property type="evidence" value="ECO:0007669"/>
    <property type="project" value="TreeGrafter"/>
</dbReference>
<dbReference type="Proteomes" id="UP000263900">
    <property type="component" value="Chromosome"/>
</dbReference>
<dbReference type="OrthoDB" id="643791at2"/>
<dbReference type="Gene3D" id="3.90.25.10">
    <property type="entry name" value="UDP-galactose 4-epimerase, domain 1"/>
    <property type="match status" value="1"/>
</dbReference>
<dbReference type="EMBL" id="CP032157">
    <property type="protein sequence ID" value="AXY74000.1"/>
    <property type="molecule type" value="Genomic_DNA"/>
</dbReference>
<keyword evidence="7" id="KW-1185">Reference proteome</keyword>
<sequence>MTAIIFGANGQDGYYLSKLLLERGIRVIPVSRQGDVIKADVADFEAVRSILEEHKPDYIFHLAANSTTRHQVLFENHATISTGTLNILEAVRTVVPQAKVFISGSGLQFKNEDLPIKETAPFDARDAYSVSRIHSVYAARYYRSLGIKTYIGYFFNHDSPRRSDRHVCKMIANAVKKIANGEDTVIEIGDMSVKKEWGFAGDIVEAVWTLVQQDEVFEAVLGTGEAFSIKDYIEVCFDIIQKDWTGYVKPVEGFKAEYRQLVSDPATIFSLGWRPSTNFRQLAALMLTTA</sequence>
<dbReference type="KEGG" id="pseg:D3H65_08390"/>
<gene>
    <name evidence="6" type="ORF">D3H65_08390</name>
</gene>
<evidence type="ECO:0000256" key="3">
    <source>
        <dbReference type="ARBA" id="ARBA00011989"/>
    </source>
</evidence>
<dbReference type="RefSeq" id="WP_119049887.1">
    <property type="nucleotide sequence ID" value="NZ_CP032157.1"/>
</dbReference>
<dbReference type="Gene3D" id="3.40.50.720">
    <property type="entry name" value="NAD(P)-binding Rossmann-like Domain"/>
    <property type="match status" value="1"/>
</dbReference>
<dbReference type="InterPro" id="IPR036291">
    <property type="entry name" value="NAD(P)-bd_dom_sf"/>
</dbReference>
<comment type="cofactor">
    <cofactor evidence="1">
        <name>NADP(+)</name>
        <dbReference type="ChEBI" id="CHEBI:58349"/>
    </cofactor>
</comment>
<proteinExistence type="inferred from homology"/>
<evidence type="ECO:0000313" key="7">
    <source>
        <dbReference type="Proteomes" id="UP000263900"/>
    </source>
</evidence>
<evidence type="ECO:0000256" key="1">
    <source>
        <dbReference type="ARBA" id="ARBA00001937"/>
    </source>
</evidence>
<evidence type="ECO:0000256" key="2">
    <source>
        <dbReference type="ARBA" id="ARBA00009263"/>
    </source>
</evidence>
<dbReference type="GO" id="GO:0008446">
    <property type="term" value="F:GDP-mannose 4,6-dehydratase activity"/>
    <property type="evidence" value="ECO:0007669"/>
    <property type="project" value="UniProtKB-EC"/>
</dbReference>
<dbReference type="AlphaFoldDB" id="A0A3B7MLS9"/>
<comment type="similarity">
    <text evidence="2">Belongs to the NAD(P)-dependent epimerase/dehydratase family. GDP-mannose 4,6-dehydratase subfamily.</text>
</comment>
<evidence type="ECO:0000313" key="6">
    <source>
        <dbReference type="EMBL" id="AXY74000.1"/>
    </source>
</evidence>
<dbReference type="InterPro" id="IPR016040">
    <property type="entry name" value="NAD(P)-bd_dom"/>
</dbReference>
<dbReference type="Pfam" id="PF16363">
    <property type="entry name" value="GDP_Man_Dehyd"/>
    <property type="match status" value="1"/>
</dbReference>
<evidence type="ECO:0000259" key="5">
    <source>
        <dbReference type="Pfam" id="PF16363"/>
    </source>
</evidence>
<name>A0A3B7MLS9_9BACT</name>
<dbReference type="PANTHER" id="PTHR43715">
    <property type="entry name" value="GDP-MANNOSE 4,6-DEHYDRATASE"/>
    <property type="match status" value="1"/>
</dbReference>
<keyword evidence="4" id="KW-0456">Lyase</keyword>
<reference evidence="6 7" key="1">
    <citation type="submission" date="2018-09" db="EMBL/GenBank/DDBJ databases">
        <title>Genome sequencing of strain 6GH32-13.</title>
        <authorList>
            <person name="Weon H.-Y."/>
            <person name="Heo J."/>
            <person name="Kwon S.-W."/>
        </authorList>
    </citation>
    <scope>NUCLEOTIDE SEQUENCE [LARGE SCALE GENOMIC DNA]</scope>
    <source>
        <strain evidence="6 7">5GH32-13</strain>
    </source>
</reference>
<organism evidence="6 7">
    <name type="scientific">Paraflavitalea soli</name>
    <dbReference type="NCBI Taxonomy" id="2315862"/>
    <lineage>
        <taxon>Bacteria</taxon>
        <taxon>Pseudomonadati</taxon>
        <taxon>Bacteroidota</taxon>
        <taxon>Chitinophagia</taxon>
        <taxon>Chitinophagales</taxon>
        <taxon>Chitinophagaceae</taxon>
        <taxon>Paraflavitalea</taxon>
    </lineage>
</organism>
<dbReference type="InterPro" id="IPR006368">
    <property type="entry name" value="GDP_Man_deHydtase"/>
</dbReference>
<protein>
    <recommendedName>
        <fullName evidence="3">GDP-mannose 4,6-dehydratase</fullName>
        <ecNumber evidence="3">4.2.1.47</ecNumber>
    </recommendedName>
</protein>
<feature type="domain" description="NAD(P)-binding" evidence="5">
    <location>
        <begin position="35"/>
        <end position="286"/>
    </location>
</feature>
<accession>A0A3B7MLS9</accession>